<dbReference type="InterPro" id="IPR027640">
    <property type="entry name" value="Kinesin-like_fam"/>
</dbReference>
<evidence type="ECO:0000256" key="4">
    <source>
        <dbReference type="SAM" id="SignalP"/>
    </source>
</evidence>
<feature type="signal peptide" evidence="4">
    <location>
        <begin position="1"/>
        <end position="19"/>
    </location>
</feature>
<dbReference type="EMBL" id="AYRZ02000006">
    <property type="protein sequence ID" value="PHT77610.1"/>
    <property type="molecule type" value="Genomic_DNA"/>
</dbReference>
<evidence type="ECO:0000313" key="6">
    <source>
        <dbReference type="EMBL" id="PHT77610.1"/>
    </source>
</evidence>
<dbReference type="PROSITE" id="PS50067">
    <property type="entry name" value="KINESIN_MOTOR_2"/>
    <property type="match status" value="1"/>
</dbReference>
<dbReference type="InterPro" id="IPR027417">
    <property type="entry name" value="P-loop_NTPase"/>
</dbReference>
<sequence length="218" mass="23609">MRTLTLFLACSCLTVHVQGRDLTSGAILRGCMHLVDLAGSERVDKSEVTGDRLKEAQHINKSLSALGDVISALAQKNGHVPYRNSKLTQLLQDSLGGQAKTLMFVHISPEPDAIGETISTLKFAERVSTVELGAARVNKDTTDVKELKEQIASLKAALARKETESVSMSHKVTSSPCGLQSSPFQSNLQGREMSADSNIRRRPIEDGGNREVNSLRPS</sequence>
<gene>
    <name evidence="6" type="ORF">T459_15662</name>
</gene>
<accession>A0A2G2Z6H5</accession>
<dbReference type="FunFam" id="3.40.850.10:FF:000373">
    <property type="entry name" value="p-loop nucleoside triphosphate hydrolase superfamily protein with CH (Calponin Homology) domain"/>
    <property type="match status" value="1"/>
</dbReference>
<dbReference type="GO" id="GO:0005524">
    <property type="term" value="F:ATP binding"/>
    <property type="evidence" value="ECO:0007669"/>
    <property type="project" value="InterPro"/>
</dbReference>
<organism evidence="6 7">
    <name type="scientific">Capsicum annuum</name>
    <name type="common">Capsicum pepper</name>
    <dbReference type="NCBI Taxonomy" id="4072"/>
    <lineage>
        <taxon>Eukaryota</taxon>
        <taxon>Viridiplantae</taxon>
        <taxon>Streptophyta</taxon>
        <taxon>Embryophyta</taxon>
        <taxon>Tracheophyta</taxon>
        <taxon>Spermatophyta</taxon>
        <taxon>Magnoliopsida</taxon>
        <taxon>eudicotyledons</taxon>
        <taxon>Gunneridae</taxon>
        <taxon>Pentapetalae</taxon>
        <taxon>asterids</taxon>
        <taxon>lamiids</taxon>
        <taxon>Solanales</taxon>
        <taxon>Solanaceae</taxon>
        <taxon>Solanoideae</taxon>
        <taxon>Capsiceae</taxon>
        <taxon>Capsicum</taxon>
    </lineage>
</organism>
<dbReference type="Gene3D" id="3.40.850.10">
    <property type="entry name" value="Kinesin motor domain"/>
    <property type="match status" value="1"/>
</dbReference>
<dbReference type="Proteomes" id="UP000222542">
    <property type="component" value="Unassembled WGS sequence"/>
</dbReference>
<dbReference type="GO" id="GO:0003777">
    <property type="term" value="F:microtubule motor activity"/>
    <property type="evidence" value="ECO:0007669"/>
    <property type="project" value="InterPro"/>
</dbReference>
<name>A0A2G2Z6H5_CAPAN</name>
<dbReference type="PRINTS" id="PR00380">
    <property type="entry name" value="KINESINHEAVY"/>
</dbReference>
<comment type="similarity">
    <text evidence="2">Belongs to the TRAFAC class myosin-kinesin ATPase superfamily. Kinesin family.</text>
</comment>
<evidence type="ECO:0000256" key="3">
    <source>
        <dbReference type="SAM" id="MobiDB-lite"/>
    </source>
</evidence>
<feature type="compositionally biased region" description="Polar residues" evidence="3">
    <location>
        <begin position="165"/>
        <end position="189"/>
    </location>
</feature>
<dbReference type="OMA" id="NIRRRPI"/>
<dbReference type="PANTHER" id="PTHR47972:SF39">
    <property type="entry name" value="KINESIN-LIKE PROTEIN KIN-14I"/>
    <property type="match status" value="1"/>
</dbReference>
<feature type="domain" description="Kinesin motor" evidence="5">
    <location>
        <begin position="1"/>
        <end position="130"/>
    </location>
</feature>
<feature type="region of interest" description="Disordered" evidence="3">
    <location>
        <begin position="162"/>
        <end position="218"/>
    </location>
</feature>
<reference evidence="6 7" key="2">
    <citation type="journal article" date="2017" name="Genome Biol.">
        <title>New reference genome sequences of hot pepper reveal the massive evolution of plant disease-resistance genes by retroduplication.</title>
        <authorList>
            <person name="Kim S."/>
            <person name="Park J."/>
            <person name="Yeom S.I."/>
            <person name="Kim Y.M."/>
            <person name="Seo E."/>
            <person name="Kim K.T."/>
            <person name="Kim M.S."/>
            <person name="Lee J.M."/>
            <person name="Cheong K."/>
            <person name="Shin H.S."/>
            <person name="Kim S.B."/>
            <person name="Han K."/>
            <person name="Lee J."/>
            <person name="Park M."/>
            <person name="Lee H.A."/>
            <person name="Lee H.Y."/>
            <person name="Lee Y."/>
            <person name="Oh S."/>
            <person name="Lee J.H."/>
            <person name="Choi E."/>
            <person name="Choi E."/>
            <person name="Lee S.E."/>
            <person name="Jeon J."/>
            <person name="Kim H."/>
            <person name="Choi G."/>
            <person name="Song H."/>
            <person name="Lee J."/>
            <person name="Lee S.C."/>
            <person name="Kwon J.K."/>
            <person name="Lee H.Y."/>
            <person name="Koo N."/>
            <person name="Hong Y."/>
            <person name="Kim R.W."/>
            <person name="Kang W.H."/>
            <person name="Huh J.H."/>
            <person name="Kang B.C."/>
            <person name="Yang T.J."/>
            <person name="Lee Y.H."/>
            <person name="Bennetzen J.L."/>
            <person name="Choi D."/>
        </authorList>
    </citation>
    <scope>NUCLEOTIDE SEQUENCE [LARGE SCALE GENOMIC DNA]</scope>
    <source>
        <strain evidence="7">cv. CM334</strain>
    </source>
</reference>
<dbReference type="GO" id="GO:0008017">
    <property type="term" value="F:microtubule binding"/>
    <property type="evidence" value="ECO:0007669"/>
    <property type="project" value="InterPro"/>
</dbReference>
<protein>
    <recommendedName>
        <fullName evidence="5">Kinesin motor domain-containing protein</fullName>
    </recommendedName>
</protein>
<keyword evidence="4" id="KW-0732">Signal</keyword>
<dbReference type="AlphaFoldDB" id="A0A2G2Z6H5"/>
<comment type="caution">
    <text evidence="2">Lacks conserved residue(s) required for the propagation of feature annotation.</text>
</comment>
<evidence type="ECO:0000256" key="1">
    <source>
        <dbReference type="ARBA" id="ARBA00023175"/>
    </source>
</evidence>
<comment type="caution">
    <text evidence="6">The sequence shown here is derived from an EMBL/GenBank/DDBJ whole genome shotgun (WGS) entry which is preliminary data.</text>
</comment>
<dbReference type="PANTHER" id="PTHR47972">
    <property type="entry name" value="KINESIN-LIKE PROTEIN KLP-3"/>
    <property type="match status" value="1"/>
</dbReference>
<dbReference type="Pfam" id="PF00225">
    <property type="entry name" value="Kinesin"/>
    <property type="match status" value="1"/>
</dbReference>
<dbReference type="Gramene" id="PHT77610">
    <property type="protein sequence ID" value="PHT77610"/>
    <property type="gene ID" value="T459_15662"/>
</dbReference>
<dbReference type="GO" id="GO:0007018">
    <property type="term" value="P:microtubule-based movement"/>
    <property type="evidence" value="ECO:0007669"/>
    <property type="project" value="InterPro"/>
</dbReference>
<proteinExistence type="inferred from homology"/>
<dbReference type="InterPro" id="IPR001752">
    <property type="entry name" value="Kinesin_motor_dom"/>
</dbReference>
<keyword evidence="7" id="KW-1185">Reference proteome</keyword>
<dbReference type="SMART" id="SM00129">
    <property type="entry name" value="KISc"/>
    <property type="match status" value="1"/>
</dbReference>
<keyword evidence="1" id="KW-0505">Motor protein</keyword>
<dbReference type="InterPro" id="IPR036961">
    <property type="entry name" value="Kinesin_motor_dom_sf"/>
</dbReference>
<reference evidence="6 7" key="1">
    <citation type="journal article" date="2014" name="Nat. Genet.">
        <title>Genome sequence of the hot pepper provides insights into the evolution of pungency in Capsicum species.</title>
        <authorList>
            <person name="Kim S."/>
            <person name="Park M."/>
            <person name="Yeom S.I."/>
            <person name="Kim Y.M."/>
            <person name="Lee J.M."/>
            <person name="Lee H.A."/>
            <person name="Seo E."/>
            <person name="Choi J."/>
            <person name="Cheong K."/>
            <person name="Kim K.T."/>
            <person name="Jung K."/>
            <person name="Lee G.W."/>
            <person name="Oh S.K."/>
            <person name="Bae C."/>
            <person name="Kim S.B."/>
            <person name="Lee H.Y."/>
            <person name="Kim S.Y."/>
            <person name="Kim M.S."/>
            <person name="Kang B.C."/>
            <person name="Jo Y.D."/>
            <person name="Yang H.B."/>
            <person name="Jeong H.J."/>
            <person name="Kang W.H."/>
            <person name="Kwon J.K."/>
            <person name="Shin C."/>
            <person name="Lim J.Y."/>
            <person name="Park J.H."/>
            <person name="Huh J.H."/>
            <person name="Kim J.S."/>
            <person name="Kim B.D."/>
            <person name="Cohen O."/>
            <person name="Paran I."/>
            <person name="Suh M.C."/>
            <person name="Lee S.B."/>
            <person name="Kim Y.K."/>
            <person name="Shin Y."/>
            <person name="Noh S.J."/>
            <person name="Park J."/>
            <person name="Seo Y.S."/>
            <person name="Kwon S.Y."/>
            <person name="Kim H.A."/>
            <person name="Park J.M."/>
            <person name="Kim H.J."/>
            <person name="Choi S.B."/>
            <person name="Bosland P.W."/>
            <person name="Reeves G."/>
            <person name="Jo S.H."/>
            <person name="Lee B.W."/>
            <person name="Cho H.T."/>
            <person name="Choi H.S."/>
            <person name="Lee M.S."/>
            <person name="Yu Y."/>
            <person name="Do Choi Y."/>
            <person name="Park B.S."/>
            <person name="van Deynze A."/>
            <person name="Ashrafi H."/>
            <person name="Hill T."/>
            <person name="Kim W.T."/>
            <person name="Pai H.S."/>
            <person name="Ahn H.K."/>
            <person name="Yeam I."/>
            <person name="Giovannoni J.J."/>
            <person name="Rose J.K."/>
            <person name="Sorensen I."/>
            <person name="Lee S.J."/>
            <person name="Kim R.W."/>
            <person name="Choi I.Y."/>
            <person name="Choi B.S."/>
            <person name="Lim J.S."/>
            <person name="Lee Y.H."/>
            <person name="Choi D."/>
        </authorList>
    </citation>
    <scope>NUCLEOTIDE SEQUENCE [LARGE SCALE GENOMIC DNA]</scope>
    <source>
        <strain evidence="7">cv. CM334</strain>
    </source>
</reference>
<evidence type="ECO:0000313" key="7">
    <source>
        <dbReference type="Proteomes" id="UP000222542"/>
    </source>
</evidence>
<evidence type="ECO:0000256" key="2">
    <source>
        <dbReference type="PROSITE-ProRule" id="PRU00283"/>
    </source>
</evidence>
<evidence type="ECO:0000259" key="5">
    <source>
        <dbReference type="PROSITE" id="PS50067"/>
    </source>
</evidence>
<feature type="chain" id="PRO_5013948611" description="Kinesin motor domain-containing protein" evidence="4">
    <location>
        <begin position="20"/>
        <end position="218"/>
    </location>
</feature>
<dbReference type="SUPFAM" id="SSF52540">
    <property type="entry name" value="P-loop containing nucleoside triphosphate hydrolases"/>
    <property type="match status" value="1"/>
</dbReference>
<feature type="compositionally biased region" description="Basic and acidic residues" evidence="3">
    <location>
        <begin position="198"/>
        <end position="209"/>
    </location>
</feature>
<dbReference type="STRING" id="4072.A0A2G2Z6H5"/>